<proteinExistence type="predicted"/>
<reference evidence="2" key="1">
    <citation type="submission" date="2016-10" db="EMBL/GenBank/DDBJ databases">
        <authorList>
            <person name="Jeantristanb JTB J.-T."/>
            <person name="Ricardo R."/>
        </authorList>
    </citation>
    <scope>NUCLEOTIDE SEQUENCE [LARGE SCALE GENOMIC DNA]</scope>
</reference>
<dbReference type="EMBL" id="FMWP01000094">
    <property type="protein sequence ID" value="SCZ98082.1"/>
    <property type="molecule type" value="Genomic_DNA"/>
</dbReference>
<sequence>MISLLWCPTHSRFYFDALRGKHPLDSELTQGCSHVHDEIVQGYTRASYGATLNLHI</sequence>
<protein>
    <submittedName>
        <fullName evidence="1">BZ3500_MvSof-1268-A1-R1_Chr3-3g06561 protein</fullName>
    </submittedName>
</protein>
<name>A0A2X0KVN0_9BASI</name>
<keyword evidence="2" id="KW-1185">Reference proteome</keyword>
<accession>A0A2X0KVN0</accession>
<evidence type="ECO:0000313" key="1">
    <source>
        <dbReference type="EMBL" id="SCZ98082.1"/>
    </source>
</evidence>
<dbReference type="AlphaFoldDB" id="A0A2X0KVN0"/>
<gene>
    <name evidence="1" type="ORF">BZ3500_MVSOF-1268-A1-R1_CHR3-3G06561</name>
</gene>
<dbReference type="Proteomes" id="UP000249723">
    <property type="component" value="Unassembled WGS sequence"/>
</dbReference>
<evidence type="ECO:0000313" key="2">
    <source>
        <dbReference type="Proteomes" id="UP000249723"/>
    </source>
</evidence>
<organism evidence="1 2">
    <name type="scientific">Microbotryum saponariae</name>
    <dbReference type="NCBI Taxonomy" id="289078"/>
    <lineage>
        <taxon>Eukaryota</taxon>
        <taxon>Fungi</taxon>
        <taxon>Dikarya</taxon>
        <taxon>Basidiomycota</taxon>
        <taxon>Pucciniomycotina</taxon>
        <taxon>Microbotryomycetes</taxon>
        <taxon>Microbotryales</taxon>
        <taxon>Microbotryaceae</taxon>
        <taxon>Microbotryum</taxon>
    </lineage>
</organism>